<dbReference type="eggNOG" id="ENOG5032T59">
    <property type="taxonomic scope" value="Bacteria"/>
</dbReference>
<dbReference type="KEGG" id="cgo:Corgl_1293"/>
<feature type="transmembrane region" description="Helical" evidence="1">
    <location>
        <begin position="415"/>
        <end position="434"/>
    </location>
</feature>
<keyword evidence="3" id="KW-1185">Reference proteome</keyword>
<keyword evidence="1" id="KW-0812">Transmembrane</keyword>
<dbReference type="RefSeq" id="WP_013709137.1">
    <property type="nucleotide sequence ID" value="NC_015389.1"/>
</dbReference>
<organism evidence="2 3">
    <name type="scientific">Coriobacterium glomerans (strain ATCC 49209 / DSM 20642 / JCM 10262 / PW2)</name>
    <dbReference type="NCBI Taxonomy" id="700015"/>
    <lineage>
        <taxon>Bacteria</taxon>
        <taxon>Bacillati</taxon>
        <taxon>Actinomycetota</taxon>
        <taxon>Coriobacteriia</taxon>
        <taxon>Coriobacteriales</taxon>
        <taxon>Coriobacteriaceae</taxon>
        <taxon>Coriobacterium</taxon>
    </lineage>
</organism>
<feature type="transmembrane region" description="Helical" evidence="1">
    <location>
        <begin position="248"/>
        <end position="266"/>
    </location>
</feature>
<reference evidence="3" key="1">
    <citation type="journal article" date="2013" name="Stand. Genomic Sci.">
        <title>Complete genome sequence of Coriobacterium glomerans type strain (PW2(T)) from the midgut of Pyrrhocoris apterus L. (red soldier bug).</title>
        <authorList>
            <person name="Stackebrandt E."/>
            <person name="Zeytun A."/>
            <person name="Lapidus A."/>
            <person name="Nolan M."/>
            <person name="Lucas S."/>
            <person name="Hammon N."/>
            <person name="Deshpande S."/>
            <person name="Cheng J.F."/>
            <person name="Tapia R."/>
            <person name="Goodwin L.A."/>
            <person name="Pitluck S."/>
            <person name="Liolios K."/>
            <person name="Pagani I."/>
            <person name="Ivanova N."/>
            <person name="Mavromatis K."/>
            <person name="Mikhailova N."/>
            <person name="Huntemann M."/>
            <person name="Pati A."/>
            <person name="Chen A."/>
            <person name="Palaniappan K."/>
            <person name="Chang Y.J."/>
            <person name="Land M."/>
            <person name="Hauser L."/>
            <person name="Rohde M."/>
            <person name="Pukall R."/>
            <person name="Goker M."/>
            <person name="Detter J.C."/>
            <person name="Woyke T."/>
            <person name="Bristow J."/>
            <person name="Eisen J.A."/>
            <person name="Markowitz V."/>
            <person name="Hugenholtz P."/>
            <person name="Kyrpides N.C."/>
            <person name="Klenk H.P."/>
        </authorList>
    </citation>
    <scope>NUCLEOTIDE SEQUENCE</scope>
    <source>
        <strain evidence="3">ATCC 49209 / DSM 20642 / JCM 10262 / PW2</strain>
    </source>
</reference>
<name>F2N8L1_CORGP</name>
<feature type="transmembrane region" description="Helical" evidence="1">
    <location>
        <begin position="382"/>
        <end position="403"/>
    </location>
</feature>
<evidence type="ECO:0008006" key="4">
    <source>
        <dbReference type="Google" id="ProtNLM"/>
    </source>
</evidence>
<feature type="transmembrane region" description="Helical" evidence="1">
    <location>
        <begin position="298"/>
        <end position="317"/>
    </location>
</feature>
<dbReference type="Proteomes" id="UP000006851">
    <property type="component" value="Chromosome"/>
</dbReference>
<feature type="transmembrane region" description="Helical" evidence="1">
    <location>
        <begin position="464"/>
        <end position="483"/>
    </location>
</feature>
<evidence type="ECO:0000313" key="2">
    <source>
        <dbReference type="EMBL" id="AEB07394.1"/>
    </source>
</evidence>
<gene>
    <name evidence="2" type="ordered locus">Corgl_1293</name>
</gene>
<proteinExistence type="predicted"/>
<dbReference type="EMBL" id="CP002628">
    <property type="protein sequence ID" value="AEB07394.1"/>
    <property type="molecule type" value="Genomic_DNA"/>
</dbReference>
<feature type="transmembrane region" description="Helical" evidence="1">
    <location>
        <begin position="350"/>
        <end position="370"/>
    </location>
</feature>
<dbReference type="AlphaFoldDB" id="F2N8L1"/>
<keyword evidence="1" id="KW-1133">Transmembrane helix</keyword>
<evidence type="ECO:0000313" key="3">
    <source>
        <dbReference type="Proteomes" id="UP000006851"/>
    </source>
</evidence>
<accession>F2N8L1</accession>
<keyword evidence="1" id="KW-0472">Membrane</keyword>
<dbReference type="HOGENOM" id="CLU_034627_0_0_11"/>
<feature type="transmembrane region" description="Helical" evidence="1">
    <location>
        <begin position="189"/>
        <end position="206"/>
    </location>
</feature>
<feature type="transmembrane region" description="Helical" evidence="1">
    <location>
        <begin position="68"/>
        <end position="89"/>
    </location>
</feature>
<evidence type="ECO:0000256" key="1">
    <source>
        <dbReference type="SAM" id="Phobius"/>
    </source>
</evidence>
<protein>
    <recommendedName>
        <fullName evidence="4">Transmembrane protein</fullName>
    </recommendedName>
</protein>
<sequence length="573" mass="61951">MEFEECTGGSDASSWVRQRFAPDAASDERCHSKQAKGRCGLESHTSPRAARQALASWLRAHLAPECQVRLVALALAASLALALAAMLVISRYDHSYADDWHYGVDVHLSLDAGRGVWGALSAALGKTVETFDSWQGTYSAIMLMCLQPGVVSEDLYGWGAVLVIVALVVCTGYAASVLLRDVLGASRPCWIAFTSVALLLQTQLLPSPVEGFWWYNSAIYYTFYHALMLLMVGMAIRLLRGGNPRSALSPRAAVARWIALTLLAVVVAGGNFVTALIVELALCGAAVWSICRATPRRALILITVLAFTIGFSISVFAPGNALRQASQFPRDGMGVPSTLLKSALAGFEYAVMWTNGLLVVSLAALAPIMVRVARGSRLSFRLPGAAWGASLIVFMASFAPTFFSMGDVGPGRVQNIRYDLFVLLVIVCTTWTVGRCVRYREHRRGMVCGSLFAPGLFESARVFAAWYGVVALLAASSLVGMALDSRHVGDLTSLSAAEALWSGRARAYDRQVRARLAAIGSSESETLEVAFYTVRPKVLFMGDIRDNMDNYINYRLSEWFGKSSIIGVRAPSG</sequence>
<dbReference type="STRING" id="700015.Corgl_1293"/>
<dbReference type="OrthoDB" id="3194717at2"/>
<feature type="transmembrane region" description="Helical" evidence="1">
    <location>
        <begin position="156"/>
        <end position="177"/>
    </location>
</feature>
<feature type="transmembrane region" description="Helical" evidence="1">
    <location>
        <begin position="272"/>
        <end position="291"/>
    </location>
</feature>
<feature type="transmembrane region" description="Helical" evidence="1">
    <location>
        <begin position="218"/>
        <end position="236"/>
    </location>
</feature>